<accession>A0A3P6QHM5</accession>
<evidence type="ECO:0000313" key="7">
    <source>
        <dbReference type="Proteomes" id="UP000271889"/>
    </source>
</evidence>
<gene>
    <name evidence="6" type="ORF">CGOC_LOCUS1523</name>
</gene>
<sequence>MRTLILLCFLPLCYCIFETGKMQTVGAKGNLLCNGKPAAKVKIKLYESEILLDRLLGDVYTNNTGYFTITGSAKE</sequence>
<protein>
    <recommendedName>
        <fullName evidence="8">Transthyretin-like family protein</fullName>
    </recommendedName>
</protein>
<evidence type="ECO:0000256" key="5">
    <source>
        <dbReference type="SAM" id="SignalP"/>
    </source>
</evidence>
<organism evidence="6 7">
    <name type="scientific">Cylicostephanus goldi</name>
    <name type="common">Nematode worm</name>
    <dbReference type="NCBI Taxonomy" id="71465"/>
    <lineage>
        <taxon>Eukaryota</taxon>
        <taxon>Metazoa</taxon>
        <taxon>Ecdysozoa</taxon>
        <taxon>Nematoda</taxon>
        <taxon>Chromadorea</taxon>
        <taxon>Rhabditida</taxon>
        <taxon>Rhabditina</taxon>
        <taxon>Rhabditomorpha</taxon>
        <taxon>Strongyloidea</taxon>
        <taxon>Strongylidae</taxon>
        <taxon>Cylicostephanus</taxon>
    </lineage>
</organism>
<reference evidence="6 7" key="1">
    <citation type="submission" date="2018-11" db="EMBL/GenBank/DDBJ databases">
        <authorList>
            <consortium name="Pathogen Informatics"/>
        </authorList>
    </citation>
    <scope>NUCLEOTIDE SEQUENCE [LARGE SCALE GENOMIC DNA]</scope>
</reference>
<evidence type="ECO:0000256" key="4">
    <source>
        <dbReference type="ARBA" id="ARBA00022729"/>
    </source>
</evidence>
<proteinExistence type="inferred from homology"/>
<feature type="chain" id="PRO_5017937112" description="Transthyretin-like family protein" evidence="5">
    <location>
        <begin position="16"/>
        <end position="75"/>
    </location>
</feature>
<dbReference type="InterPro" id="IPR001534">
    <property type="entry name" value="Transthyretin-like"/>
</dbReference>
<feature type="signal peptide" evidence="5">
    <location>
        <begin position="1"/>
        <end position="15"/>
    </location>
</feature>
<comment type="subcellular location">
    <subcellularLocation>
        <location evidence="1">Secreted</location>
    </subcellularLocation>
</comment>
<comment type="similarity">
    <text evidence="2">Belongs to the nematode transthyretin-like family.</text>
</comment>
<evidence type="ECO:0008006" key="8">
    <source>
        <dbReference type="Google" id="ProtNLM"/>
    </source>
</evidence>
<evidence type="ECO:0000256" key="1">
    <source>
        <dbReference type="ARBA" id="ARBA00004613"/>
    </source>
</evidence>
<dbReference type="InterPro" id="IPR038479">
    <property type="entry name" value="Transthyretin-like_sf"/>
</dbReference>
<dbReference type="Pfam" id="PF01060">
    <property type="entry name" value="TTR-52"/>
    <property type="match status" value="1"/>
</dbReference>
<evidence type="ECO:0000313" key="6">
    <source>
        <dbReference type="EMBL" id="VDK49442.1"/>
    </source>
</evidence>
<dbReference type="Proteomes" id="UP000271889">
    <property type="component" value="Unassembled WGS sequence"/>
</dbReference>
<dbReference type="GO" id="GO:0009986">
    <property type="term" value="C:cell surface"/>
    <property type="evidence" value="ECO:0007669"/>
    <property type="project" value="InterPro"/>
</dbReference>
<dbReference type="Gene3D" id="2.60.40.3330">
    <property type="match status" value="1"/>
</dbReference>
<dbReference type="EMBL" id="UYRV01002891">
    <property type="protein sequence ID" value="VDK49442.1"/>
    <property type="molecule type" value="Genomic_DNA"/>
</dbReference>
<dbReference type="AlphaFoldDB" id="A0A3P6QHM5"/>
<dbReference type="GO" id="GO:0005576">
    <property type="term" value="C:extracellular region"/>
    <property type="evidence" value="ECO:0007669"/>
    <property type="project" value="UniProtKB-SubCell"/>
</dbReference>
<evidence type="ECO:0000256" key="2">
    <source>
        <dbReference type="ARBA" id="ARBA00010112"/>
    </source>
</evidence>
<keyword evidence="3" id="KW-0964">Secreted</keyword>
<dbReference type="PANTHER" id="PTHR21700">
    <property type="entry name" value="TRANSTHYRETIN-LIKE FAMILY PROTEIN-RELATED"/>
    <property type="match status" value="1"/>
</dbReference>
<keyword evidence="7" id="KW-1185">Reference proteome</keyword>
<keyword evidence="4 5" id="KW-0732">Signal</keyword>
<feature type="non-terminal residue" evidence="6">
    <location>
        <position position="75"/>
    </location>
</feature>
<name>A0A3P6QHM5_CYLGO</name>
<evidence type="ECO:0000256" key="3">
    <source>
        <dbReference type="ARBA" id="ARBA00022525"/>
    </source>
</evidence>